<comment type="cofactor">
    <cofactor evidence="3">
        <name>Fe(2+)</name>
        <dbReference type="ChEBI" id="CHEBI:29033"/>
    </cofactor>
</comment>
<name>A0A926XWW9_9BACT</name>
<dbReference type="PANTHER" id="PTHR30387:SF2">
    <property type="entry name" value="MANNONATE DEHYDRATASE"/>
    <property type="match status" value="1"/>
</dbReference>
<evidence type="ECO:0000256" key="2">
    <source>
        <dbReference type="ARBA" id="ARBA00001936"/>
    </source>
</evidence>
<comment type="catalytic activity">
    <reaction evidence="1">
        <text>D-mannonate = 2-dehydro-3-deoxy-D-gluconate + H2O</text>
        <dbReference type="Rhea" id="RHEA:20097"/>
        <dbReference type="ChEBI" id="CHEBI:15377"/>
        <dbReference type="ChEBI" id="CHEBI:17767"/>
        <dbReference type="ChEBI" id="CHEBI:57990"/>
        <dbReference type="EC" id="4.2.1.8"/>
    </reaction>
</comment>
<organism evidence="11 12">
    <name type="scientific">Spirosoma profusum</name>
    <dbReference type="NCBI Taxonomy" id="2771354"/>
    <lineage>
        <taxon>Bacteria</taxon>
        <taxon>Pseudomonadati</taxon>
        <taxon>Bacteroidota</taxon>
        <taxon>Cytophagia</taxon>
        <taxon>Cytophagales</taxon>
        <taxon>Cytophagaceae</taxon>
        <taxon>Spirosoma</taxon>
    </lineage>
</organism>
<dbReference type="Proteomes" id="UP000598820">
    <property type="component" value="Unassembled WGS sequence"/>
</dbReference>
<reference evidence="11" key="1">
    <citation type="submission" date="2020-09" db="EMBL/GenBank/DDBJ databases">
        <authorList>
            <person name="Kim M.K."/>
        </authorList>
    </citation>
    <scope>NUCLEOTIDE SEQUENCE</scope>
    <source>
        <strain evidence="11">BT702</strain>
    </source>
</reference>
<evidence type="ECO:0000256" key="7">
    <source>
        <dbReference type="ARBA" id="ARBA00012927"/>
    </source>
</evidence>
<keyword evidence="9" id="KW-0464">Manganese</keyword>
<dbReference type="Pfam" id="PF03786">
    <property type="entry name" value="UxuA"/>
    <property type="match status" value="2"/>
</dbReference>
<dbReference type="PROSITE" id="PS51318">
    <property type="entry name" value="TAT"/>
    <property type="match status" value="1"/>
</dbReference>
<dbReference type="PANTHER" id="PTHR30387">
    <property type="entry name" value="MANNONATE DEHYDRATASE"/>
    <property type="match status" value="1"/>
</dbReference>
<evidence type="ECO:0000256" key="3">
    <source>
        <dbReference type="ARBA" id="ARBA00001954"/>
    </source>
</evidence>
<gene>
    <name evidence="11" type="ORF">IC229_16085</name>
</gene>
<keyword evidence="8" id="KW-0408">Iron</keyword>
<dbReference type="InterPro" id="IPR036237">
    <property type="entry name" value="Xyl_isomerase-like_sf"/>
</dbReference>
<evidence type="ECO:0000256" key="4">
    <source>
        <dbReference type="ARBA" id="ARBA00002713"/>
    </source>
</evidence>
<keyword evidence="10" id="KW-0456">Lyase</keyword>
<comment type="function">
    <text evidence="4">Catalyzes the dehydration of D-mannonate.</text>
</comment>
<proteinExistence type="inferred from homology"/>
<evidence type="ECO:0000256" key="10">
    <source>
        <dbReference type="ARBA" id="ARBA00023239"/>
    </source>
</evidence>
<dbReference type="AlphaFoldDB" id="A0A926XWW9"/>
<comment type="cofactor">
    <cofactor evidence="2">
        <name>Mn(2+)</name>
        <dbReference type="ChEBI" id="CHEBI:29035"/>
    </cofactor>
</comment>
<evidence type="ECO:0000256" key="9">
    <source>
        <dbReference type="ARBA" id="ARBA00023211"/>
    </source>
</evidence>
<dbReference type="RefSeq" id="WP_190888025.1">
    <property type="nucleotide sequence ID" value="NZ_JACWZY010000013.1"/>
</dbReference>
<dbReference type="SUPFAM" id="SSF51658">
    <property type="entry name" value="Xylose isomerase-like"/>
    <property type="match status" value="1"/>
</dbReference>
<dbReference type="EC" id="4.2.1.8" evidence="7"/>
<evidence type="ECO:0000256" key="1">
    <source>
        <dbReference type="ARBA" id="ARBA00001794"/>
    </source>
</evidence>
<dbReference type="PIRSF" id="PIRSF016049">
    <property type="entry name" value="Man_dehyd"/>
    <property type="match status" value="1"/>
</dbReference>
<dbReference type="GO" id="GO:0030145">
    <property type="term" value="F:manganese ion binding"/>
    <property type="evidence" value="ECO:0007669"/>
    <property type="project" value="TreeGrafter"/>
</dbReference>
<dbReference type="GO" id="GO:0042840">
    <property type="term" value="P:D-glucuronate catabolic process"/>
    <property type="evidence" value="ECO:0007669"/>
    <property type="project" value="TreeGrafter"/>
</dbReference>
<dbReference type="GO" id="GO:0008198">
    <property type="term" value="F:ferrous iron binding"/>
    <property type="evidence" value="ECO:0007669"/>
    <property type="project" value="TreeGrafter"/>
</dbReference>
<evidence type="ECO:0000313" key="12">
    <source>
        <dbReference type="Proteomes" id="UP000598820"/>
    </source>
</evidence>
<protein>
    <recommendedName>
        <fullName evidence="7">mannonate dehydratase</fullName>
        <ecNumber evidence="7">4.2.1.8</ecNumber>
    </recommendedName>
</protein>
<comment type="similarity">
    <text evidence="6">Belongs to the mannonate dehydratase family.</text>
</comment>
<keyword evidence="12" id="KW-1185">Reference proteome</keyword>
<dbReference type="InterPro" id="IPR006311">
    <property type="entry name" value="TAT_signal"/>
</dbReference>
<dbReference type="GO" id="GO:0008927">
    <property type="term" value="F:mannonate dehydratase activity"/>
    <property type="evidence" value="ECO:0007669"/>
    <property type="project" value="UniProtKB-EC"/>
</dbReference>
<sequence length="365" mass="40674">MKNSRRKFIRQSAVAATLPFANVAATTSGELLSRAKDADLHMCLAYFFGFETQKMKLSTQMNVLGAVAPASAGLAGLPDGKSWQYDVLKALKDRFAGEGLTLRVIESPTPLDKAKLGLDGKDEEIEHFITFMKNLSKVGVDTVCYNWMPVINWSRTKMDKPSRGGALVSSFNYEESKNQPVTQFGEFSAETMWKNLEYFLKAVVPEAEKAGIKLALHPDDPPIDKLRGISRIMTSADAFKKMLALYPSPNNGITMCQGSFATMGEDIPTVVKYFGEQDKIFFVHFRDIRGNKLNFEETFYDDGQNDMYKAMQAYYDIGFKGAIRPDHVPTMAGDSNEHQGYSLLGSLHAVGYMQGLMEAIRKQRG</sequence>
<accession>A0A926XWW9</accession>
<evidence type="ECO:0000256" key="6">
    <source>
        <dbReference type="ARBA" id="ARBA00007389"/>
    </source>
</evidence>
<dbReference type="Gene3D" id="3.20.20.150">
    <property type="entry name" value="Divalent-metal-dependent TIM barrel enzymes"/>
    <property type="match status" value="1"/>
</dbReference>
<dbReference type="EMBL" id="JACWZY010000013">
    <property type="protein sequence ID" value="MBD2702172.1"/>
    <property type="molecule type" value="Genomic_DNA"/>
</dbReference>
<comment type="pathway">
    <text evidence="5">Carbohydrate metabolism; pentose and glucuronate interconversion.</text>
</comment>
<comment type="caution">
    <text evidence="11">The sequence shown here is derived from an EMBL/GenBank/DDBJ whole genome shotgun (WGS) entry which is preliminary data.</text>
</comment>
<evidence type="ECO:0000256" key="5">
    <source>
        <dbReference type="ARBA" id="ARBA00004892"/>
    </source>
</evidence>
<dbReference type="InterPro" id="IPR004628">
    <property type="entry name" value="Man_deHydtase"/>
</dbReference>
<evidence type="ECO:0000313" key="11">
    <source>
        <dbReference type="EMBL" id="MBD2702172.1"/>
    </source>
</evidence>
<evidence type="ECO:0000256" key="8">
    <source>
        <dbReference type="ARBA" id="ARBA00023004"/>
    </source>
</evidence>